<dbReference type="Gene3D" id="3.55.50.30">
    <property type="match status" value="1"/>
</dbReference>
<keyword evidence="3" id="KW-1185">Reference proteome</keyword>
<organism evidence="2 3">
    <name type="scientific">Plebeiibacterium sediminum</name>
    <dbReference type="NCBI Taxonomy" id="2992112"/>
    <lineage>
        <taxon>Bacteria</taxon>
        <taxon>Pseudomonadati</taxon>
        <taxon>Bacteroidota</taxon>
        <taxon>Bacteroidia</taxon>
        <taxon>Marinilabiliales</taxon>
        <taxon>Marinilabiliaceae</taxon>
        <taxon>Plebeiibacterium</taxon>
    </lineage>
</organism>
<accession>A0AAE3M535</accession>
<dbReference type="EMBL" id="JAPDPJ010000019">
    <property type="protein sequence ID" value="MCW3786820.1"/>
    <property type="molecule type" value="Genomic_DNA"/>
</dbReference>
<name>A0AAE3M535_9BACT</name>
<evidence type="ECO:0008006" key="4">
    <source>
        <dbReference type="Google" id="ProtNLM"/>
    </source>
</evidence>
<evidence type="ECO:0000256" key="1">
    <source>
        <dbReference type="SAM" id="SignalP"/>
    </source>
</evidence>
<reference evidence="2" key="1">
    <citation type="submission" date="2022-10" db="EMBL/GenBank/DDBJ databases">
        <authorList>
            <person name="Yu W.X."/>
        </authorList>
    </citation>
    <scope>NUCLEOTIDE SEQUENCE</scope>
    <source>
        <strain evidence="2">AAT</strain>
    </source>
</reference>
<evidence type="ECO:0000313" key="2">
    <source>
        <dbReference type="EMBL" id="MCW3786820.1"/>
    </source>
</evidence>
<proteinExistence type="predicted"/>
<evidence type="ECO:0000313" key="3">
    <source>
        <dbReference type="Proteomes" id="UP001209229"/>
    </source>
</evidence>
<dbReference type="RefSeq" id="WP_301190385.1">
    <property type="nucleotide sequence ID" value="NZ_JAPDPJ010000019.1"/>
</dbReference>
<keyword evidence="1" id="KW-0732">Signal</keyword>
<gene>
    <name evidence="2" type="ORF">OM075_10095</name>
</gene>
<sequence length="131" mass="14319">MKNIRFILIGVVSVIIFMSCGNTQSSNNQAHQTISENTSESNDTIKGRGCFEIVSDIPYDIPAQRFDETAQILAHASGCFIETDLSKTGSVDVNAIKGKMSIRDAILVAIEGTNLKITEETEVKIKVELIK</sequence>
<feature type="signal peptide" evidence="1">
    <location>
        <begin position="1"/>
        <end position="25"/>
    </location>
</feature>
<dbReference type="AlphaFoldDB" id="A0AAE3M535"/>
<feature type="chain" id="PRO_5042138497" description="Secretin/TonB short N-terminal domain-containing protein" evidence="1">
    <location>
        <begin position="26"/>
        <end position="131"/>
    </location>
</feature>
<dbReference type="PROSITE" id="PS51257">
    <property type="entry name" value="PROKAR_LIPOPROTEIN"/>
    <property type="match status" value="1"/>
</dbReference>
<dbReference type="Proteomes" id="UP001209229">
    <property type="component" value="Unassembled WGS sequence"/>
</dbReference>
<protein>
    <recommendedName>
        <fullName evidence="4">Secretin/TonB short N-terminal domain-containing protein</fullName>
    </recommendedName>
</protein>
<comment type="caution">
    <text evidence="2">The sequence shown here is derived from an EMBL/GenBank/DDBJ whole genome shotgun (WGS) entry which is preliminary data.</text>
</comment>